<dbReference type="Proteomes" id="UP000217895">
    <property type="component" value="Chromosome"/>
</dbReference>
<reference evidence="1 2" key="1">
    <citation type="submission" date="2017-06" db="EMBL/GenBank/DDBJ databases">
        <title>Genome sequencing of cyanobaciteial culture collection at National Institute for Environmental Studies (NIES).</title>
        <authorList>
            <person name="Hirose Y."/>
            <person name="Shimura Y."/>
            <person name="Fujisawa T."/>
            <person name="Nakamura Y."/>
            <person name="Kawachi M."/>
        </authorList>
    </citation>
    <scope>NUCLEOTIDE SEQUENCE [LARGE SCALE GENOMIC DNA]</scope>
    <source>
        <strain evidence="1 2">NIES-2135</strain>
    </source>
</reference>
<keyword evidence="2" id="KW-1185">Reference proteome</keyword>
<evidence type="ECO:0000313" key="1">
    <source>
        <dbReference type="EMBL" id="BAY57038.1"/>
    </source>
</evidence>
<organism evidence="1 2">
    <name type="scientific">Leptolyngbya boryana NIES-2135</name>
    <dbReference type="NCBI Taxonomy" id="1973484"/>
    <lineage>
        <taxon>Bacteria</taxon>
        <taxon>Bacillati</taxon>
        <taxon>Cyanobacteriota</taxon>
        <taxon>Cyanophyceae</taxon>
        <taxon>Leptolyngbyales</taxon>
        <taxon>Leptolyngbyaceae</taxon>
        <taxon>Leptolyngbya group</taxon>
        <taxon>Leptolyngbya</taxon>
    </lineage>
</organism>
<sequence length="269" mass="30143">MSTQRVPLEVLQKIRQHLRSALVVPESENHPNLYNNMDEPPKPDSLEELGSLFHFGSSLDETLQMPNNQGRWFISATNPGAVLVTLPSIKLKPDFRLVTYLFRLGEDGTGVTWALPESCSTTSHLEKALLTASGRDNPPQPEGALADCMDAIDGDHSPRSFVMASLLRRELLEMGKIGQVADWVHHRLIDAPPDSANWQWRTEPPKDFSPKVRVSEGRAAIEFFTCRVTAPIVIFQHVDQYVLGQYRAKHLDRPLAINRTPVLNGKKPV</sequence>
<protein>
    <submittedName>
        <fullName evidence="1">Uncharacterized protein</fullName>
    </submittedName>
</protein>
<dbReference type="EMBL" id="AP018203">
    <property type="protein sequence ID" value="BAY57038.1"/>
    <property type="molecule type" value="Genomic_DNA"/>
</dbReference>
<dbReference type="AlphaFoldDB" id="A0A1Z4JK63"/>
<evidence type="ECO:0000313" key="2">
    <source>
        <dbReference type="Proteomes" id="UP000217895"/>
    </source>
</evidence>
<accession>A0A1Z4JK63</accession>
<gene>
    <name evidence="1" type="ORF">NIES2135_39020</name>
</gene>
<name>A0A1Z4JK63_LEPBY</name>
<proteinExistence type="predicted"/>